<comment type="caution">
    <text evidence="12">The sequence shown here is derived from an EMBL/GenBank/DDBJ whole genome shotgun (WGS) entry which is preliminary data.</text>
</comment>
<accession>A0A926DJN9</accession>
<gene>
    <name evidence="12" type="ORF">H8693_08510</name>
</gene>
<evidence type="ECO:0000256" key="8">
    <source>
        <dbReference type="ARBA" id="ARBA00048126"/>
    </source>
</evidence>
<dbReference type="EC" id="1.1.1.399" evidence="3"/>
<keyword evidence="4" id="KW-0028">Amino-acid biosynthesis</keyword>
<dbReference type="PROSITE" id="PS00670">
    <property type="entry name" value="D_2_HYDROXYACID_DH_2"/>
    <property type="match status" value="1"/>
</dbReference>
<reference evidence="12" key="1">
    <citation type="submission" date="2020-08" db="EMBL/GenBank/DDBJ databases">
        <title>Genome public.</title>
        <authorList>
            <person name="Liu C."/>
            <person name="Sun Q."/>
        </authorList>
    </citation>
    <scope>NUCLEOTIDE SEQUENCE</scope>
    <source>
        <strain evidence="12">NSJ-63</strain>
    </source>
</reference>
<dbReference type="InterPro" id="IPR006140">
    <property type="entry name" value="D-isomer_DH_NAD-bd"/>
</dbReference>
<evidence type="ECO:0000256" key="4">
    <source>
        <dbReference type="ARBA" id="ARBA00022605"/>
    </source>
</evidence>
<comment type="similarity">
    <text evidence="2 9">Belongs to the D-isomer specific 2-hydroxyacid dehydrogenase family.</text>
</comment>
<keyword evidence="5 9" id="KW-0560">Oxidoreductase</keyword>
<dbReference type="InterPro" id="IPR029752">
    <property type="entry name" value="D-isomer_DH_CS1"/>
</dbReference>
<evidence type="ECO:0000313" key="13">
    <source>
        <dbReference type="Proteomes" id="UP000617951"/>
    </source>
</evidence>
<dbReference type="PANTHER" id="PTHR42789">
    <property type="entry name" value="D-ISOMER SPECIFIC 2-HYDROXYACID DEHYDROGENASE FAMILY PROTEIN (AFU_ORTHOLOGUE AFUA_6G10090)"/>
    <property type="match status" value="1"/>
</dbReference>
<proteinExistence type="inferred from homology"/>
<evidence type="ECO:0000256" key="5">
    <source>
        <dbReference type="ARBA" id="ARBA00023002"/>
    </source>
</evidence>
<evidence type="ECO:0000256" key="9">
    <source>
        <dbReference type="RuleBase" id="RU003719"/>
    </source>
</evidence>
<dbReference type="CDD" id="cd12172">
    <property type="entry name" value="PGDH_like_2"/>
    <property type="match status" value="1"/>
</dbReference>
<dbReference type="PANTHER" id="PTHR42789:SF1">
    <property type="entry name" value="D-ISOMER SPECIFIC 2-HYDROXYACID DEHYDROGENASE FAMILY PROTEIN (AFU_ORTHOLOGUE AFUA_6G10090)"/>
    <property type="match status" value="1"/>
</dbReference>
<dbReference type="InterPro" id="IPR029753">
    <property type="entry name" value="D-isomer_DH_CS"/>
</dbReference>
<feature type="domain" description="D-isomer specific 2-hydroxyacid dehydrogenase catalytic" evidence="10">
    <location>
        <begin position="19"/>
        <end position="317"/>
    </location>
</feature>
<keyword evidence="6" id="KW-0520">NAD</keyword>
<evidence type="ECO:0000259" key="11">
    <source>
        <dbReference type="Pfam" id="PF02826"/>
    </source>
</evidence>
<evidence type="ECO:0000313" key="12">
    <source>
        <dbReference type="EMBL" id="MBC8538974.1"/>
    </source>
</evidence>
<dbReference type="GO" id="GO:0051287">
    <property type="term" value="F:NAD binding"/>
    <property type="evidence" value="ECO:0007669"/>
    <property type="project" value="InterPro"/>
</dbReference>
<dbReference type="Proteomes" id="UP000617951">
    <property type="component" value="Unassembled WGS sequence"/>
</dbReference>
<dbReference type="InterPro" id="IPR036291">
    <property type="entry name" value="NAD(P)-bd_dom_sf"/>
</dbReference>
<comment type="catalytic activity">
    <reaction evidence="8">
        <text>(R)-2-hydroxyglutarate + NAD(+) = 2-oxoglutarate + NADH + H(+)</text>
        <dbReference type="Rhea" id="RHEA:49612"/>
        <dbReference type="ChEBI" id="CHEBI:15378"/>
        <dbReference type="ChEBI" id="CHEBI:15801"/>
        <dbReference type="ChEBI" id="CHEBI:16810"/>
        <dbReference type="ChEBI" id="CHEBI:57540"/>
        <dbReference type="ChEBI" id="CHEBI:57945"/>
        <dbReference type="EC" id="1.1.1.399"/>
    </reaction>
</comment>
<dbReference type="RefSeq" id="WP_249280616.1">
    <property type="nucleotide sequence ID" value="NZ_JACRSS010000004.1"/>
</dbReference>
<name>A0A926DJN9_9FIRM</name>
<feature type="domain" description="D-isomer specific 2-hydroxyacid dehydrogenase NAD-binding" evidence="11">
    <location>
        <begin position="113"/>
        <end position="285"/>
    </location>
</feature>
<dbReference type="GO" id="GO:0016616">
    <property type="term" value="F:oxidoreductase activity, acting on the CH-OH group of donors, NAD or NADP as acceptor"/>
    <property type="evidence" value="ECO:0007669"/>
    <property type="project" value="InterPro"/>
</dbReference>
<dbReference type="EMBL" id="JACRSS010000004">
    <property type="protein sequence ID" value="MBC8538974.1"/>
    <property type="molecule type" value="Genomic_DNA"/>
</dbReference>
<evidence type="ECO:0000256" key="6">
    <source>
        <dbReference type="ARBA" id="ARBA00023027"/>
    </source>
</evidence>
<evidence type="ECO:0000256" key="2">
    <source>
        <dbReference type="ARBA" id="ARBA00005854"/>
    </source>
</evidence>
<evidence type="ECO:0000256" key="1">
    <source>
        <dbReference type="ARBA" id="ARBA00003800"/>
    </source>
</evidence>
<sequence>MKILVTPTSFGKPENAKSRELLESFADEVVYNDLGRPLQPEEILERLDGVDGYLAGVDYITAEVIEKAPASLKVISRYGAGVDRVDIPAATKKGIKVTFTPGTNSIAVCELAFSLMLASARSIPRLNDAVHKGEWPRNQGIELYGKTLGIVGLGHIGKNLALRAQAFGMKVVAYDPYLDESFVKENGMEAGDLEFVVKQANFLSLHVPFTPETKHMIDAEMIAKMPDRAVIINTARGGIIDEEALAAALESGKIAAAALDAFEQEPVVDSPLLKFDNVIMTPHTGAHTSEAVKAMGALAAQNVIDVLTGKECKYILNK</sequence>
<comment type="function">
    <text evidence="1">Catalyzes the reversible oxidation of 3-phospho-D-glycerate to 3-phosphonooxypyruvate, the first step of the phosphorylated L-serine biosynthesis pathway. Also catalyzes the reversible oxidation of 2-hydroxyglutarate to 2-oxoglutarate.</text>
</comment>
<dbReference type="AlphaFoldDB" id="A0A926DJN9"/>
<dbReference type="PROSITE" id="PS00065">
    <property type="entry name" value="D_2_HYDROXYACID_DH_1"/>
    <property type="match status" value="1"/>
</dbReference>
<dbReference type="InterPro" id="IPR050857">
    <property type="entry name" value="D-2-hydroxyacid_DH"/>
</dbReference>
<dbReference type="InterPro" id="IPR006139">
    <property type="entry name" value="D-isomer_2_OHA_DH_cat_dom"/>
</dbReference>
<protein>
    <recommendedName>
        <fullName evidence="7">2-oxoglutarate reductase</fullName>
        <ecNumber evidence="3">1.1.1.399</ecNumber>
    </recommendedName>
    <alternativeName>
        <fullName evidence="7">2-oxoglutarate reductase</fullName>
    </alternativeName>
</protein>
<dbReference type="Gene3D" id="3.40.50.720">
    <property type="entry name" value="NAD(P)-binding Rossmann-like Domain"/>
    <property type="match status" value="2"/>
</dbReference>
<dbReference type="GO" id="GO:0008652">
    <property type="term" value="P:amino acid biosynthetic process"/>
    <property type="evidence" value="ECO:0007669"/>
    <property type="project" value="UniProtKB-KW"/>
</dbReference>
<dbReference type="SUPFAM" id="SSF51735">
    <property type="entry name" value="NAD(P)-binding Rossmann-fold domains"/>
    <property type="match status" value="1"/>
</dbReference>
<dbReference type="SUPFAM" id="SSF52283">
    <property type="entry name" value="Formate/glycerate dehydrogenase catalytic domain-like"/>
    <property type="match status" value="1"/>
</dbReference>
<dbReference type="Pfam" id="PF02826">
    <property type="entry name" value="2-Hacid_dh_C"/>
    <property type="match status" value="1"/>
</dbReference>
<dbReference type="Pfam" id="PF00389">
    <property type="entry name" value="2-Hacid_dh"/>
    <property type="match status" value="1"/>
</dbReference>
<evidence type="ECO:0000256" key="7">
    <source>
        <dbReference type="ARBA" id="ARBA00030455"/>
    </source>
</evidence>
<keyword evidence="13" id="KW-1185">Reference proteome</keyword>
<organism evidence="12 13">
    <name type="scientific">Guopingia tenuis</name>
    <dbReference type="NCBI Taxonomy" id="2763656"/>
    <lineage>
        <taxon>Bacteria</taxon>
        <taxon>Bacillati</taxon>
        <taxon>Bacillota</taxon>
        <taxon>Clostridia</taxon>
        <taxon>Christensenellales</taxon>
        <taxon>Christensenellaceae</taxon>
        <taxon>Guopingia</taxon>
    </lineage>
</organism>
<evidence type="ECO:0000256" key="3">
    <source>
        <dbReference type="ARBA" id="ARBA00013001"/>
    </source>
</evidence>
<evidence type="ECO:0000259" key="10">
    <source>
        <dbReference type="Pfam" id="PF00389"/>
    </source>
</evidence>
<dbReference type="FunFam" id="3.40.50.720:FF:000021">
    <property type="entry name" value="D-3-phosphoglycerate dehydrogenase"/>
    <property type="match status" value="1"/>
</dbReference>